<dbReference type="Proteomes" id="UP000653076">
    <property type="component" value="Unassembled WGS sequence"/>
</dbReference>
<evidence type="ECO:0000313" key="1">
    <source>
        <dbReference type="EMBL" id="GIJ27445.1"/>
    </source>
</evidence>
<reference evidence="1 2" key="1">
    <citation type="submission" date="2021-01" db="EMBL/GenBank/DDBJ databases">
        <title>Whole genome shotgun sequence of Verrucosispora qiuiae NBRC 106684.</title>
        <authorList>
            <person name="Komaki H."/>
            <person name="Tamura T."/>
        </authorList>
    </citation>
    <scope>NUCLEOTIDE SEQUENCE [LARGE SCALE GENOMIC DNA]</scope>
    <source>
        <strain evidence="1 2">NBRC 106684</strain>
    </source>
</reference>
<accession>A0ABQ4JB93</accession>
<evidence type="ECO:0008006" key="3">
    <source>
        <dbReference type="Google" id="ProtNLM"/>
    </source>
</evidence>
<dbReference type="RefSeq" id="WP_204035012.1">
    <property type="nucleotide sequence ID" value="NZ_BOPC01000032.1"/>
</dbReference>
<sequence>MSLVPAETDGRILLIANDDTFAHTYLDLHQLLAEQSEGDELRGAVEFFDTTGRRLAPVLDAQWRLVDLRPSSEPADPAAVRRRLEAVRDHLERFLRANPELLAPYRLGVAEAVDALPLLDGTLTDAIDEMPWHHRSHRGNFLHNAMHAAGWAH</sequence>
<organism evidence="1 2">
    <name type="scientific">Micromonospora qiuiae</name>
    <dbReference type="NCBI Taxonomy" id="502268"/>
    <lineage>
        <taxon>Bacteria</taxon>
        <taxon>Bacillati</taxon>
        <taxon>Actinomycetota</taxon>
        <taxon>Actinomycetes</taxon>
        <taxon>Micromonosporales</taxon>
        <taxon>Micromonosporaceae</taxon>
        <taxon>Micromonospora</taxon>
    </lineage>
</organism>
<keyword evidence="2" id="KW-1185">Reference proteome</keyword>
<protein>
    <recommendedName>
        <fullName evidence="3">DinB-like domain-containing protein</fullName>
    </recommendedName>
</protein>
<name>A0ABQ4JB93_9ACTN</name>
<evidence type="ECO:0000313" key="2">
    <source>
        <dbReference type="Proteomes" id="UP000653076"/>
    </source>
</evidence>
<proteinExistence type="predicted"/>
<dbReference type="EMBL" id="BOPC01000032">
    <property type="protein sequence ID" value="GIJ27445.1"/>
    <property type="molecule type" value="Genomic_DNA"/>
</dbReference>
<gene>
    <name evidence="1" type="ORF">Vqi01_26070</name>
</gene>
<comment type="caution">
    <text evidence="1">The sequence shown here is derived from an EMBL/GenBank/DDBJ whole genome shotgun (WGS) entry which is preliminary data.</text>
</comment>